<protein>
    <submittedName>
        <fullName evidence="2">Uncharacterized protein</fullName>
    </submittedName>
</protein>
<evidence type="ECO:0000313" key="3">
    <source>
        <dbReference type="Proteomes" id="UP000541470"/>
    </source>
</evidence>
<dbReference type="Proteomes" id="UP000541470">
    <property type="component" value="Unassembled WGS sequence"/>
</dbReference>
<sequence length="256" mass="29161">MDGQHFIYTPYWLRVVAIVCLTAILALSIVVTIFYIHTNKEDWILLALSAAQVSASGLVVVLFLFFSARDVGSTGLQHKADRFLCTTFPSACALIDFPVAEPRTWGDMKIGQRFIRKNREQAPTEVLVRHNMGENAAFYRIGKQDRALTMRLQANVYELTVSYYFPAASQGEVEGLKDKLDWALQRYTEIGGYAISWYFSKEEFDSRTYASVHLTRVFPEDFLENEKLKLFFCQDVAASTRSLIKECGAQRIATTY</sequence>
<reference evidence="2 3" key="1">
    <citation type="submission" date="2020-04" db="EMBL/GenBank/DDBJ databases">
        <title>Rhizobium sp. S-51 isolated from soil.</title>
        <authorList>
            <person name="Dahal R.H."/>
        </authorList>
    </citation>
    <scope>NUCLEOTIDE SEQUENCE [LARGE SCALE GENOMIC DNA]</scope>
    <source>
        <strain evidence="2 3">S-51</strain>
    </source>
</reference>
<dbReference type="RefSeq" id="WP_169589463.1">
    <property type="nucleotide sequence ID" value="NZ_JABBGK010000001.1"/>
</dbReference>
<keyword evidence="1" id="KW-0472">Membrane</keyword>
<accession>A0A7Y0AVQ3</accession>
<proteinExistence type="predicted"/>
<dbReference type="AlphaFoldDB" id="A0A7Y0AVQ3"/>
<keyword evidence="3" id="KW-1185">Reference proteome</keyword>
<gene>
    <name evidence="2" type="ORF">HHL25_09610</name>
</gene>
<feature type="transmembrane region" description="Helical" evidence="1">
    <location>
        <begin position="43"/>
        <end position="66"/>
    </location>
</feature>
<keyword evidence="1" id="KW-1133">Transmembrane helix</keyword>
<evidence type="ECO:0000256" key="1">
    <source>
        <dbReference type="SAM" id="Phobius"/>
    </source>
</evidence>
<organism evidence="2 3">
    <name type="scientific">Rhizobium terricola</name>
    <dbReference type="NCBI Taxonomy" id="2728849"/>
    <lineage>
        <taxon>Bacteria</taxon>
        <taxon>Pseudomonadati</taxon>
        <taxon>Pseudomonadota</taxon>
        <taxon>Alphaproteobacteria</taxon>
        <taxon>Hyphomicrobiales</taxon>
        <taxon>Rhizobiaceae</taxon>
        <taxon>Rhizobium/Agrobacterium group</taxon>
        <taxon>Rhizobium</taxon>
    </lineage>
</organism>
<name>A0A7Y0AVQ3_9HYPH</name>
<dbReference type="EMBL" id="JABBGK010000001">
    <property type="protein sequence ID" value="NML74377.1"/>
    <property type="molecule type" value="Genomic_DNA"/>
</dbReference>
<comment type="caution">
    <text evidence="2">The sequence shown here is derived from an EMBL/GenBank/DDBJ whole genome shotgun (WGS) entry which is preliminary data.</text>
</comment>
<feature type="transmembrane region" description="Helical" evidence="1">
    <location>
        <begin position="12"/>
        <end position="37"/>
    </location>
</feature>
<evidence type="ECO:0000313" key="2">
    <source>
        <dbReference type="EMBL" id="NML74377.1"/>
    </source>
</evidence>
<keyword evidence="1" id="KW-0812">Transmembrane</keyword>